<feature type="domain" description="Erythromycin biosynthesis protein CIII-like C-terminal" evidence="1">
    <location>
        <begin position="281"/>
        <end position="411"/>
    </location>
</feature>
<dbReference type="PANTHER" id="PTHR48050">
    <property type="entry name" value="STEROL 3-BETA-GLUCOSYLTRANSFERASE"/>
    <property type="match status" value="1"/>
</dbReference>
<evidence type="ECO:0000313" key="2">
    <source>
        <dbReference type="EMBL" id="PJJ61431.1"/>
    </source>
</evidence>
<dbReference type="AlphaFoldDB" id="A0A2M9BU31"/>
<protein>
    <submittedName>
        <fullName evidence="2">MGT family glycosyltransferase</fullName>
    </submittedName>
</protein>
<dbReference type="Proteomes" id="UP000230161">
    <property type="component" value="Unassembled WGS sequence"/>
</dbReference>
<keyword evidence="2" id="KW-0808">Transferase</keyword>
<evidence type="ECO:0000259" key="1">
    <source>
        <dbReference type="Pfam" id="PF06722"/>
    </source>
</evidence>
<organism evidence="2 3">
    <name type="scientific">Compostimonas suwonensis</name>
    <dbReference type="NCBI Taxonomy" id="1048394"/>
    <lineage>
        <taxon>Bacteria</taxon>
        <taxon>Bacillati</taxon>
        <taxon>Actinomycetota</taxon>
        <taxon>Actinomycetes</taxon>
        <taxon>Micrococcales</taxon>
        <taxon>Microbacteriaceae</taxon>
        <taxon>Compostimonas</taxon>
    </lineage>
</organism>
<name>A0A2M9BU31_9MICO</name>
<dbReference type="GO" id="GO:0016758">
    <property type="term" value="F:hexosyltransferase activity"/>
    <property type="evidence" value="ECO:0007669"/>
    <property type="project" value="UniProtKB-ARBA"/>
</dbReference>
<accession>A0A2M9BU31</accession>
<proteinExistence type="predicted"/>
<dbReference type="GO" id="GO:0017000">
    <property type="term" value="P:antibiotic biosynthetic process"/>
    <property type="evidence" value="ECO:0007669"/>
    <property type="project" value="UniProtKB-ARBA"/>
</dbReference>
<comment type="caution">
    <text evidence="2">The sequence shown here is derived from an EMBL/GenBank/DDBJ whole genome shotgun (WGS) entry which is preliminary data.</text>
</comment>
<dbReference type="InterPro" id="IPR050426">
    <property type="entry name" value="Glycosyltransferase_28"/>
</dbReference>
<sequence length="432" mass="46326">MATYLVCSTPVHGHVAPVLGAAGHLVERGHRVIVLTGSRFADRVAAIGAEFRPLAGIADFDDRDVTSYLPERERYRGIAQAQYDIQTIFVTPIPEQYRAVRAIVAAEQPDAILVDGAFGGVAPLLLRDAPRPPVLALGVTPLTQSSRDVAPAGTALPPSSTPLGRIRNRLLDVVAKRILFRRTQALAQRILSDLGIPRTEHFIMDISSAFDRFLQLCPREFEYPRSDIAPNTAFVGPIPPGGSADIPLPAWWGELDGLRPVVHVTQGTIDNHDLDRLIRPTLRALEGLDVLVVVSLGGRSPDELGAPGELPTNARVASYLPYDRLLPLSSVYVTNGGYGGVQHALREGVPIVVAGDTEDKPEVAARIGWSGTGIDLRTGSPEPEAVRAAVMRVLAEPAYRIAAQRMATAIAGTDALALIEHELEASTAARAR</sequence>
<dbReference type="InterPro" id="IPR010610">
    <property type="entry name" value="EryCIII-like_C"/>
</dbReference>
<keyword evidence="3" id="KW-1185">Reference proteome</keyword>
<reference evidence="2 3" key="1">
    <citation type="submission" date="2017-11" db="EMBL/GenBank/DDBJ databases">
        <title>Genomic Encyclopedia of Archaeal and Bacterial Type Strains, Phase II (KMG-II): From Individual Species to Whole Genera.</title>
        <authorList>
            <person name="Goeker M."/>
        </authorList>
    </citation>
    <scope>NUCLEOTIDE SEQUENCE [LARGE SCALE GENOMIC DNA]</scope>
    <source>
        <strain evidence="2 3">DSM 25625</strain>
    </source>
</reference>
<dbReference type="Gene3D" id="3.40.50.2000">
    <property type="entry name" value="Glycogen Phosphorylase B"/>
    <property type="match status" value="2"/>
</dbReference>
<dbReference type="FunFam" id="3.40.50.2000:FF:000072">
    <property type="entry name" value="Glycosyl transferase"/>
    <property type="match status" value="1"/>
</dbReference>
<gene>
    <name evidence="2" type="ORF">CLV54_2376</name>
</gene>
<dbReference type="Pfam" id="PF06722">
    <property type="entry name" value="EryCIII-like_C"/>
    <property type="match status" value="1"/>
</dbReference>
<dbReference type="InterPro" id="IPR002213">
    <property type="entry name" value="UDP_glucos_trans"/>
</dbReference>
<dbReference type="PANTHER" id="PTHR48050:SF13">
    <property type="entry name" value="STEROL 3-BETA-GLUCOSYLTRANSFERASE UGT80A2"/>
    <property type="match status" value="1"/>
</dbReference>
<dbReference type="GO" id="GO:0008194">
    <property type="term" value="F:UDP-glycosyltransferase activity"/>
    <property type="evidence" value="ECO:0007669"/>
    <property type="project" value="InterPro"/>
</dbReference>
<dbReference type="RefSeq" id="WP_100345177.1">
    <property type="nucleotide sequence ID" value="NZ_PGFB01000004.1"/>
</dbReference>
<evidence type="ECO:0000313" key="3">
    <source>
        <dbReference type="Proteomes" id="UP000230161"/>
    </source>
</evidence>
<dbReference type="CDD" id="cd03784">
    <property type="entry name" value="GT1_Gtf-like"/>
    <property type="match status" value="1"/>
</dbReference>
<dbReference type="OrthoDB" id="6620093at2"/>
<dbReference type="EMBL" id="PGFB01000004">
    <property type="protein sequence ID" value="PJJ61431.1"/>
    <property type="molecule type" value="Genomic_DNA"/>
</dbReference>
<dbReference type="SUPFAM" id="SSF53756">
    <property type="entry name" value="UDP-Glycosyltransferase/glycogen phosphorylase"/>
    <property type="match status" value="1"/>
</dbReference>